<gene>
    <name evidence="1" type="ORF">DWW57_10760</name>
</gene>
<evidence type="ECO:0000313" key="1">
    <source>
        <dbReference type="EMBL" id="RGU55978.1"/>
    </source>
</evidence>
<proteinExistence type="predicted"/>
<comment type="caution">
    <text evidence="1">The sequence shown here is derived from an EMBL/GenBank/DDBJ whole genome shotgun (WGS) entry which is preliminary data.</text>
</comment>
<dbReference type="EMBL" id="QRYC01000013">
    <property type="protein sequence ID" value="RGU55978.1"/>
    <property type="molecule type" value="Genomic_DNA"/>
</dbReference>
<dbReference type="Proteomes" id="UP000284243">
    <property type="component" value="Unassembled WGS sequence"/>
</dbReference>
<dbReference type="AlphaFoldDB" id="A0A412TQD2"/>
<sequence length="379" mass="44287">MSINELPANSFDYLSIYRCNMKKIIFLLCYLLLFYCCKRTDKNNTILLSDTNSNIVYDSICSLKENIDILGNINSFNFIDSNHFIISTISPDPALFIYNSQGIQEKKINRLGRGPGEYIEPAIVHVFNNHIYIWCSKQLKLIKLDLKGRFIEEYKDFKKAIKDFSIWNENLIFYIAGGFNEALLEIHHIHQRNNIDYIGKPSNEHLVLNLTERSGGLILVNDSLYYTSADALHIYCTNIKNTTHNTSSYFKDTEFIVNKLNLDANILVNNERDKVIDYLLSNSIITNLFYANNYLIIQSEVGKSKIIDKRIDHSQRYLKYYIFDSGKNYLYSVKELYNPNYNIQRYANYDNKLYNIKTSLRNEDLTYVVSEISFSKTNL</sequence>
<protein>
    <submittedName>
        <fullName evidence="1">6-bladed beta-propeller</fullName>
    </submittedName>
</protein>
<dbReference type="SUPFAM" id="SSF101898">
    <property type="entry name" value="NHL repeat"/>
    <property type="match status" value="1"/>
</dbReference>
<evidence type="ECO:0000313" key="2">
    <source>
        <dbReference type="Proteomes" id="UP000284243"/>
    </source>
</evidence>
<name>A0A412TQD2_9BACT</name>
<reference evidence="1 2" key="1">
    <citation type="submission" date="2018-08" db="EMBL/GenBank/DDBJ databases">
        <title>A genome reference for cultivated species of the human gut microbiota.</title>
        <authorList>
            <person name="Zou Y."/>
            <person name="Xue W."/>
            <person name="Luo G."/>
        </authorList>
    </citation>
    <scope>NUCLEOTIDE SEQUENCE [LARGE SCALE GENOMIC DNA]</scope>
    <source>
        <strain evidence="1 2">AF16-14</strain>
    </source>
</reference>
<organism evidence="1 2">
    <name type="scientific">Odoribacter splanchnicus</name>
    <dbReference type="NCBI Taxonomy" id="28118"/>
    <lineage>
        <taxon>Bacteria</taxon>
        <taxon>Pseudomonadati</taxon>
        <taxon>Bacteroidota</taxon>
        <taxon>Bacteroidia</taxon>
        <taxon>Bacteroidales</taxon>
        <taxon>Odoribacteraceae</taxon>
        <taxon>Odoribacter</taxon>
    </lineage>
</organism>
<dbReference type="Pfam" id="PF17170">
    <property type="entry name" value="DUF5128"/>
    <property type="match status" value="1"/>
</dbReference>
<accession>A0A412TQD2</accession>